<dbReference type="EMBL" id="LR899592">
    <property type="protein sequence ID" value="CAD7240929.1"/>
    <property type="molecule type" value="Genomic_DNA"/>
</dbReference>
<keyword evidence="3" id="KW-0963">Cytoplasm</keyword>
<evidence type="ECO:0000313" key="12">
    <source>
        <dbReference type="EMBL" id="CAD7240929.1"/>
    </source>
</evidence>
<sequence>MDLQAVILAGGKGSRMTELTRNRSKALLPVGNFPLIYFPMKMLQNAGFDEVIVICQESLKGPLESLLKKFSLRLNLDVITIPDDDEMGTADALRLAGDRIKEDLLVVSCDVITDFEIQRLWELHKLNESSLTALLSPFPYPTRKVLVPGHKSKQILERDLVAIDPGTNQLIMLASEADFEESFSLKMSILEGHPHVRVFSNLTDAHVYILKKWLIPFLSDHSNMSMLKGEVIPYIVKKQFSSFTKQNPKAKAKDIGECIEEDEESKLVMDRSAWSDPCQGRKLRAFARIRGADEGFCFRVNTLTAFTHVNSQLFDLLPKVLSADELSLLKTNQSRSSPRCVIGDGTNLGERCDVKGSIVGDHCQIGAKVTISNCIIMDHVIINEGCVLVGSIICDKACIEENAEVRDSIVGSRQTISAKAKVNREVISVADSLLEI</sequence>
<dbReference type="CDD" id="cd04198">
    <property type="entry name" value="eIF-2B_gamma_N"/>
    <property type="match status" value="1"/>
</dbReference>
<gene>
    <name evidence="12" type="ORF">DSTB1V02_LOCUS931</name>
</gene>
<dbReference type="Gene3D" id="3.90.550.10">
    <property type="entry name" value="Spore Coat Polysaccharide Biosynthesis Protein SpsA, Chain A"/>
    <property type="match status" value="1"/>
</dbReference>
<comment type="subunit">
    <text evidence="9">Component of the translation initiation factor 2B (eIF2B) complex which is a heterodecamer of two sets of five different subunits: alpha, beta, gamma, delta and epsilon. Subunits alpha, beta and delta comprise a regulatory subcomplex and subunits epsilon and gamma comprise a catalytic subcomplex. Within the complex, the hexameric regulatory complex resides at the center, with the two heterodimeric catalytic subcomplexes bound on opposite sides.</text>
</comment>
<dbReference type="Gene3D" id="2.160.10.10">
    <property type="entry name" value="Hexapeptide repeat proteins"/>
    <property type="match status" value="1"/>
</dbReference>
<protein>
    <recommendedName>
        <fullName evidence="6">Translation initiation factor eIF2B subunit gamma</fullName>
    </recommendedName>
    <alternativeName>
        <fullName evidence="7">eIF2B GDP-GTP exchange factor subunit gamma</fullName>
    </alternativeName>
</protein>
<evidence type="ECO:0000256" key="8">
    <source>
        <dbReference type="ARBA" id="ARBA00045373"/>
    </source>
</evidence>
<dbReference type="GO" id="GO:0003743">
    <property type="term" value="F:translation initiation factor activity"/>
    <property type="evidence" value="ECO:0007669"/>
    <property type="project" value="UniProtKB-KW"/>
</dbReference>
<dbReference type="PANTHER" id="PTHR45989">
    <property type="entry name" value="TRANSLATION INITIATION FACTOR EIF-2B SUBUNIT GAMMA"/>
    <property type="match status" value="1"/>
</dbReference>
<evidence type="ECO:0000256" key="3">
    <source>
        <dbReference type="ARBA" id="ARBA00022490"/>
    </source>
</evidence>
<dbReference type="AlphaFoldDB" id="A0A7R8ZXV1"/>
<keyword evidence="5" id="KW-0648">Protein biosynthesis</keyword>
<keyword evidence="13" id="KW-1185">Reference proteome</keyword>
<evidence type="ECO:0000256" key="6">
    <source>
        <dbReference type="ARBA" id="ARBA00044196"/>
    </source>
</evidence>
<evidence type="ECO:0000313" key="13">
    <source>
        <dbReference type="Proteomes" id="UP000677054"/>
    </source>
</evidence>
<accession>A0A7R8ZXV1</accession>
<evidence type="ECO:0000256" key="2">
    <source>
        <dbReference type="ARBA" id="ARBA00007878"/>
    </source>
</evidence>
<evidence type="ECO:0000256" key="7">
    <source>
        <dbReference type="ARBA" id="ARBA00044229"/>
    </source>
</evidence>
<organism evidence="12">
    <name type="scientific">Darwinula stevensoni</name>
    <dbReference type="NCBI Taxonomy" id="69355"/>
    <lineage>
        <taxon>Eukaryota</taxon>
        <taxon>Metazoa</taxon>
        <taxon>Ecdysozoa</taxon>
        <taxon>Arthropoda</taxon>
        <taxon>Crustacea</taxon>
        <taxon>Oligostraca</taxon>
        <taxon>Ostracoda</taxon>
        <taxon>Podocopa</taxon>
        <taxon>Podocopida</taxon>
        <taxon>Darwinulocopina</taxon>
        <taxon>Darwinuloidea</taxon>
        <taxon>Darwinulidae</taxon>
        <taxon>Darwinula</taxon>
    </lineage>
</organism>
<dbReference type="InterPro" id="IPR056764">
    <property type="entry name" value="LbH_EIF2B3/5"/>
</dbReference>
<evidence type="ECO:0000256" key="9">
    <source>
        <dbReference type="ARBA" id="ARBA00046432"/>
    </source>
</evidence>
<reference evidence="12" key="1">
    <citation type="submission" date="2020-11" db="EMBL/GenBank/DDBJ databases">
        <authorList>
            <person name="Tran Van P."/>
        </authorList>
    </citation>
    <scope>NUCLEOTIDE SEQUENCE</scope>
</reference>
<dbReference type="OrthoDB" id="10250549at2759"/>
<keyword evidence="4" id="KW-0396">Initiation factor</keyword>
<evidence type="ECO:0000256" key="5">
    <source>
        <dbReference type="ARBA" id="ARBA00022917"/>
    </source>
</evidence>
<comment type="subcellular location">
    <subcellularLocation>
        <location evidence="1">Cytoplasm</location>
        <location evidence="1">Cytosol</location>
    </subcellularLocation>
</comment>
<dbReference type="GO" id="GO:0005085">
    <property type="term" value="F:guanyl-nucleotide exchange factor activity"/>
    <property type="evidence" value="ECO:0007669"/>
    <property type="project" value="TreeGrafter"/>
</dbReference>
<dbReference type="SUPFAM" id="SSF53448">
    <property type="entry name" value="Nucleotide-diphospho-sugar transferases"/>
    <property type="match status" value="1"/>
</dbReference>
<dbReference type="Pfam" id="PF25084">
    <property type="entry name" value="LbH_EIF2B"/>
    <property type="match status" value="1"/>
</dbReference>
<dbReference type="GO" id="GO:0005829">
    <property type="term" value="C:cytosol"/>
    <property type="evidence" value="ECO:0007669"/>
    <property type="project" value="UniProtKB-SubCell"/>
</dbReference>
<dbReference type="GO" id="GO:0005851">
    <property type="term" value="C:eukaryotic translation initiation factor 2B complex"/>
    <property type="evidence" value="ECO:0007669"/>
    <property type="project" value="TreeGrafter"/>
</dbReference>
<dbReference type="InterPro" id="IPR051960">
    <property type="entry name" value="eIF2B_gamma"/>
</dbReference>
<dbReference type="InterPro" id="IPR029044">
    <property type="entry name" value="Nucleotide-diphossugar_trans"/>
</dbReference>
<dbReference type="GO" id="GO:0002183">
    <property type="term" value="P:cytoplasmic translational initiation"/>
    <property type="evidence" value="ECO:0007669"/>
    <property type="project" value="TreeGrafter"/>
</dbReference>
<comment type="similarity">
    <text evidence="2">Belongs to the eIF-2B gamma/epsilon subunits family.</text>
</comment>
<name>A0A7R8ZXV1_9CRUS</name>
<evidence type="ECO:0000256" key="4">
    <source>
        <dbReference type="ARBA" id="ARBA00022540"/>
    </source>
</evidence>
<dbReference type="PANTHER" id="PTHR45989:SF1">
    <property type="entry name" value="TRANSLATION INITIATION FACTOR EIF-2B SUBUNIT GAMMA"/>
    <property type="match status" value="1"/>
</dbReference>
<feature type="domain" description="Nucleotidyl transferase" evidence="10">
    <location>
        <begin position="5"/>
        <end position="136"/>
    </location>
</feature>
<feature type="domain" description="EIF2B subunit epsilon/gamma LbH" evidence="11">
    <location>
        <begin position="333"/>
        <end position="420"/>
    </location>
</feature>
<dbReference type="Pfam" id="PF00483">
    <property type="entry name" value="NTP_transferase"/>
    <property type="match status" value="1"/>
</dbReference>
<evidence type="ECO:0000256" key="1">
    <source>
        <dbReference type="ARBA" id="ARBA00004514"/>
    </source>
</evidence>
<dbReference type="Proteomes" id="UP000677054">
    <property type="component" value="Unassembled WGS sequence"/>
</dbReference>
<comment type="function">
    <text evidence="8">Acts as a component of the translation initiation factor 2B (eIF2B) complex, which catalyzes the exchange of GDP for GTP on the eukaryotic initiation factor 2 (eIF2) complex gamma subunit. Its guanine nucleotide exchange factor activity is repressed when bound to eIF2 complex phosphorylated on the alpha subunit, thereby limiting the amount of methionyl-initiator methionine tRNA available to the ribosome and consequently global translation is repressed.</text>
</comment>
<dbReference type="InterPro" id="IPR005835">
    <property type="entry name" value="NTP_transferase_dom"/>
</dbReference>
<dbReference type="EMBL" id="CAJPEV010000075">
    <property type="protein sequence ID" value="CAG0880149.1"/>
    <property type="molecule type" value="Genomic_DNA"/>
</dbReference>
<proteinExistence type="inferred from homology"/>
<evidence type="ECO:0000259" key="11">
    <source>
        <dbReference type="Pfam" id="PF25084"/>
    </source>
</evidence>
<evidence type="ECO:0000259" key="10">
    <source>
        <dbReference type="Pfam" id="PF00483"/>
    </source>
</evidence>